<reference evidence="4 5" key="1">
    <citation type="submission" date="2018-04" db="EMBL/GenBank/DDBJ databases">
        <authorList>
            <person name="Vogel A."/>
        </authorList>
    </citation>
    <scope>NUCLEOTIDE SEQUENCE [LARGE SCALE GENOMIC DNA]</scope>
</reference>
<sequence>MGVSGKWIRSLIGFKRPEKSICYEIDAYKTGCTGKSRHRRKHSIDIDNNCNELSHNEDNASTSLEDANIASVQIAAFSPSTSHQNQDKPQVHPNIREEMAAICIQTAFRGFLARRARRALKGLVRLQALVRGHAVRKQAAITLHCMQSLVRVQARVRARRVRVALEGQDAPKKFLQEELEQREARVREIEEGWCHSIGSVEEIQAKLLKRQEAAAKRERTMAYALAHQWQAGPKQQHSVYERETSNWSLNWWERWMAVQPWENRILDINQRDGAMIRDNNPINGTKNQLKRYVGIVKPNSNERRGPSTYSSIKKSLETGSRSKSNPKERFTPSNIDQGNNKRLSLPITRINHENQRMIWGQSS</sequence>
<dbReference type="Gene3D" id="1.20.5.190">
    <property type="match status" value="1"/>
</dbReference>
<keyword evidence="1" id="KW-0112">Calmodulin-binding</keyword>
<keyword evidence="5" id="KW-1185">Reference proteome</keyword>
<dbReference type="OrthoDB" id="1300306at2759"/>
<feature type="compositionally biased region" description="Polar residues" evidence="3">
    <location>
        <begin position="331"/>
        <end position="342"/>
    </location>
</feature>
<accession>A0A484ND47</accession>
<protein>
    <recommendedName>
        <fullName evidence="6">DUF4005 domain-containing protein</fullName>
    </recommendedName>
</protein>
<evidence type="ECO:0000313" key="5">
    <source>
        <dbReference type="Proteomes" id="UP000595140"/>
    </source>
</evidence>
<dbReference type="InterPro" id="IPR000048">
    <property type="entry name" value="IQ_motif_EF-hand-BS"/>
</dbReference>
<dbReference type="EMBL" id="OOIL02006630">
    <property type="protein sequence ID" value="VFQ98980.1"/>
    <property type="molecule type" value="Genomic_DNA"/>
</dbReference>
<dbReference type="PANTHER" id="PTHR32295:SF123">
    <property type="entry name" value="PROTEIN IQ-DOMAIN 5"/>
    <property type="match status" value="1"/>
</dbReference>
<feature type="region of interest" description="Disordered" evidence="3">
    <location>
        <begin position="297"/>
        <end position="344"/>
    </location>
</feature>
<dbReference type="Proteomes" id="UP000595140">
    <property type="component" value="Unassembled WGS sequence"/>
</dbReference>
<dbReference type="PANTHER" id="PTHR32295">
    <property type="entry name" value="IQ-DOMAIN 5-RELATED"/>
    <property type="match status" value="1"/>
</dbReference>
<evidence type="ECO:0000256" key="2">
    <source>
        <dbReference type="ARBA" id="ARBA00024341"/>
    </source>
</evidence>
<dbReference type="AlphaFoldDB" id="A0A484ND47"/>
<gene>
    <name evidence="4" type="ORF">CCAM_LOCUS40756</name>
</gene>
<evidence type="ECO:0008006" key="6">
    <source>
        <dbReference type="Google" id="ProtNLM"/>
    </source>
</evidence>
<evidence type="ECO:0000256" key="1">
    <source>
        <dbReference type="ARBA" id="ARBA00022860"/>
    </source>
</evidence>
<organism evidence="4 5">
    <name type="scientific">Cuscuta campestris</name>
    <dbReference type="NCBI Taxonomy" id="132261"/>
    <lineage>
        <taxon>Eukaryota</taxon>
        <taxon>Viridiplantae</taxon>
        <taxon>Streptophyta</taxon>
        <taxon>Embryophyta</taxon>
        <taxon>Tracheophyta</taxon>
        <taxon>Spermatophyta</taxon>
        <taxon>Magnoliopsida</taxon>
        <taxon>eudicotyledons</taxon>
        <taxon>Gunneridae</taxon>
        <taxon>Pentapetalae</taxon>
        <taxon>asterids</taxon>
        <taxon>lamiids</taxon>
        <taxon>Solanales</taxon>
        <taxon>Convolvulaceae</taxon>
        <taxon>Cuscuteae</taxon>
        <taxon>Cuscuta</taxon>
        <taxon>Cuscuta subgen. Grammica</taxon>
        <taxon>Cuscuta sect. Cleistogrammica</taxon>
    </lineage>
</organism>
<feature type="compositionally biased region" description="Polar residues" evidence="3">
    <location>
        <begin position="307"/>
        <end position="323"/>
    </location>
</feature>
<dbReference type="Pfam" id="PF00612">
    <property type="entry name" value="IQ"/>
    <property type="match status" value="1"/>
</dbReference>
<evidence type="ECO:0000313" key="4">
    <source>
        <dbReference type="EMBL" id="VFQ98980.1"/>
    </source>
</evidence>
<evidence type="ECO:0000256" key="3">
    <source>
        <dbReference type="SAM" id="MobiDB-lite"/>
    </source>
</evidence>
<dbReference type="PROSITE" id="PS50096">
    <property type="entry name" value="IQ"/>
    <property type="match status" value="2"/>
</dbReference>
<name>A0A484ND47_9ASTE</name>
<comment type="similarity">
    <text evidence="2">Belongs to the IQD family.</text>
</comment>
<dbReference type="GO" id="GO:0005516">
    <property type="term" value="F:calmodulin binding"/>
    <property type="evidence" value="ECO:0007669"/>
    <property type="project" value="UniProtKB-KW"/>
</dbReference>
<proteinExistence type="inferred from homology"/>
<dbReference type="SMART" id="SM00015">
    <property type="entry name" value="IQ"/>
    <property type="match status" value="2"/>
</dbReference>